<keyword evidence="4" id="KW-0521">NADP</keyword>
<evidence type="ECO:0000313" key="8">
    <source>
        <dbReference type="Proteomes" id="UP000708208"/>
    </source>
</evidence>
<feature type="transmembrane region" description="Helical" evidence="4">
    <location>
        <begin position="135"/>
        <end position="158"/>
    </location>
</feature>
<dbReference type="InterPro" id="IPR013120">
    <property type="entry name" value="FAR_NAD-bd"/>
</dbReference>
<comment type="function">
    <text evidence="4">Catalyzes the reduction of fatty acyl-CoA to fatty alcohols.</text>
</comment>
<dbReference type="Pfam" id="PF07993">
    <property type="entry name" value="NAD_binding_4"/>
    <property type="match status" value="1"/>
</dbReference>
<dbReference type="Pfam" id="PF03015">
    <property type="entry name" value="Sterile"/>
    <property type="match status" value="1"/>
</dbReference>
<protein>
    <recommendedName>
        <fullName evidence="4">Fatty acyl-CoA reductase</fullName>
        <ecNumber evidence="4">1.2.1.84</ecNumber>
    </recommendedName>
</protein>
<evidence type="ECO:0000313" key="7">
    <source>
        <dbReference type="EMBL" id="CAG7678364.1"/>
    </source>
</evidence>
<dbReference type="Proteomes" id="UP000708208">
    <property type="component" value="Unassembled WGS sequence"/>
</dbReference>
<feature type="domain" description="Fatty acyl-CoA reductase C-terminal" evidence="5">
    <location>
        <begin position="145"/>
        <end position="236"/>
    </location>
</feature>
<proteinExistence type="inferred from homology"/>
<gene>
    <name evidence="7" type="ORF">AFUS01_LOCUS2607</name>
</gene>
<keyword evidence="4" id="KW-1133">Transmembrane helix</keyword>
<dbReference type="AlphaFoldDB" id="A0A8J2JA86"/>
<dbReference type="GO" id="GO:0102965">
    <property type="term" value="F:alcohol-forming long-chain fatty acyl-CoA reductase activity"/>
    <property type="evidence" value="ECO:0007669"/>
    <property type="project" value="UniProtKB-EC"/>
</dbReference>
<feature type="domain" description="Thioester reductase (TE)" evidence="6">
    <location>
        <begin position="1"/>
        <end position="74"/>
    </location>
</feature>
<feature type="transmembrane region" description="Helical" evidence="4">
    <location>
        <begin position="253"/>
        <end position="274"/>
    </location>
</feature>
<dbReference type="GO" id="GO:0080019">
    <property type="term" value="F:alcohol-forming very long-chain fatty acyl-CoA reductase activity"/>
    <property type="evidence" value="ECO:0007669"/>
    <property type="project" value="InterPro"/>
</dbReference>
<sequence>AEVLVQNVKSEIPVCIVRPPIVGPAYTEPFPGWVDNLNGFVAYIERMSIGIIRCIYVTSKGTIDVVPVDHVVNLTLVAAMRLGSGSGKINDIAVYNSTNNENPYVCNDSMIQGFQDNPRNQIVWYPSVVYVRNHAIFAIVNFFVHFIPAILADGFLIISGTKPKMMKIYRKIRTLTNATMELQRSDHWLSTENTKLLYNTLDPIDKESFNFDIQSIDYSDYMRVTNYGIRYFACNEEDKDLPKARKNFKRFRIYYITSWGLFILVALSIIGLLLS</sequence>
<evidence type="ECO:0000256" key="2">
    <source>
        <dbReference type="ARBA" id="ARBA00022516"/>
    </source>
</evidence>
<keyword evidence="2 4" id="KW-0444">Lipid biosynthesis</keyword>
<name>A0A8J2JA86_9HEXA</name>
<dbReference type="PANTHER" id="PTHR11011">
    <property type="entry name" value="MALE STERILITY PROTEIN 2-RELATED"/>
    <property type="match status" value="1"/>
</dbReference>
<dbReference type="EC" id="1.2.1.84" evidence="4"/>
<keyword evidence="4" id="KW-0472">Membrane</keyword>
<evidence type="ECO:0000259" key="6">
    <source>
        <dbReference type="Pfam" id="PF07993"/>
    </source>
</evidence>
<comment type="similarity">
    <text evidence="1 4">Belongs to the fatty acyl-CoA reductase family.</text>
</comment>
<evidence type="ECO:0000259" key="5">
    <source>
        <dbReference type="Pfam" id="PF03015"/>
    </source>
</evidence>
<comment type="catalytic activity">
    <reaction evidence="4">
        <text>a long-chain fatty acyl-CoA + 2 NADPH + 2 H(+) = a long-chain primary fatty alcohol + 2 NADP(+) + CoA</text>
        <dbReference type="Rhea" id="RHEA:52716"/>
        <dbReference type="ChEBI" id="CHEBI:15378"/>
        <dbReference type="ChEBI" id="CHEBI:57287"/>
        <dbReference type="ChEBI" id="CHEBI:57783"/>
        <dbReference type="ChEBI" id="CHEBI:58349"/>
        <dbReference type="ChEBI" id="CHEBI:77396"/>
        <dbReference type="ChEBI" id="CHEBI:83139"/>
        <dbReference type="EC" id="1.2.1.84"/>
    </reaction>
</comment>
<feature type="non-terminal residue" evidence="7">
    <location>
        <position position="1"/>
    </location>
</feature>
<accession>A0A8J2JA86</accession>
<keyword evidence="3 4" id="KW-0443">Lipid metabolism</keyword>
<dbReference type="InterPro" id="IPR033640">
    <property type="entry name" value="FAR_C"/>
</dbReference>
<keyword evidence="4" id="KW-0560">Oxidoreductase</keyword>
<keyword evidence="4" id="KW-0812">Transmembrane</keyword>
<dbReference type="EMBL" id="CAJVCH010015019">
    <property type="protein sequence ID" value="CAG7678364.1"/>
    <property type="molecule type" value="Genomic_DNA"/>
</dbReference>
<dbReference type="InterPro" id="IPR026055">
    <property type="entry name" value="FAR"/>
</dbReference>
<dbReference type="PANTHER" id="PTHR11011:SF45">
    <property type="entry name" value="FATTY ACYL-COA REDUCTASE CG8306-RELATED"/>
    <property type="match status" value="1"/>
</dbReference>
<comment type="caution">
    <text evidence="7">The sequence shown here is derived from an EMBL/GenBank/DDBJ whole genome shotgun (WGS) entry which is preliminary data.</text>
</comment>
<dbReference type="CDD" id="cd09071">
    <property type="entry name" value="FAR_C"/>
    <property type="match status" value="1"/>
</dbReference>
<dbReference type="OrthoDB" id="429813at2759"/>
<evidence type="ECO:0000256" key="3">
    <source>
        <dbReference type="ARBA" id="ARBA00023098"/>
    </source>
</evidence>
<dbReference type="GO" id="GO:0005777">
    <property type="term" value="C:peroxisome"/>
    <property type="evidence" value="ECO:0007669"/>
    <property type="project" value="TreeGrafter"/>
</dbReference>
<dbReference type="GO" id="GO:0035336">
    <property type="term" value="P:long-chain fatty-acyl-CoA metabolic process"/>
    <property type="evidence" value="ECO:0007669"/>
    <property type="project" value="TreeGrafter"/>
</dbReference>
<keyword evidence="8" id="KW-1185">Reference proteome</keyword>
<organism evidence="7 8">
    <name type="scientific">Allacma fusca</name>
    <dbReference type="NCBI Taxonomy" id="39272"/>
    <lineage>
        <taxon>Eukaryota</taxon>
        <taxon>Metazoa</taxon>
        <taxon>Ecdysozoa</taxon>
        <taxon>Arthropoda</taxon>
        <taxon>Hexapoda</taxon>
        <taxon>Collembola</taxon>
        <taxon>Symphypleona</taxon>
        <taxon>Sminthuridae</taxon>
        <taxon>Allacma</taxon>
    </lineage>
</organism>
<reference evidence="7" key="1">
    <citation type="submission" date="2021-06" db="EMBL/GenBank/DDBJ databases">
        <authorList>
            <person name="Hodson N. C."/>
            <person name="Mongue J. A."/>
            <person name="Jaron S. K."/>
        </authorList>
    </citation>
    <scope>NUCLEOTIDE SEQUENCE</scope>
</reference>
<evidence type="ECO:0000256" key="4">
    <source>
        <dbReference type="RuleBase" id="RU363097"/>
    </source>
</evidence>
<evidence type="ECO:0000256" key="1">
    <source>
        <dbReference type="ARBA" id="ARBA00005928"/>
    </source>
</evidence>